<reference evidence="2" key="1">
    <citation type="submission" date="2014-12" db="EMBL/GenBank/DDBJ databases">
        <title>Insight into the proteome of Arion vulgaris.</title>
        <authorList>
            <person name="Aradska J."/>
            <person name="Bulat T."/>
            <person name="Smidak R."/>
            <person name="Sarate P."/>
            <person name="Gangsoo J."/>
            <person name="Sialana F."/>
            <person name="Bilban M."/>
            <person name="Lubec G."/>
        </authorList>
    </citation>
    <scope>NUCLEOTIDE SEQUENCE</scope>
    <source>
        <tissue evidence="2">Skin</tissue>
    </source>
</reference>
<gene>
    <name evidence="2" type="primary">ORF180804</name>
</gene>
<keyword evidence="1" id="KW-1133">Transmembrane helix</keyword>
<keyword evidence="1" id="KW-0472">Membrane</keyword>
<keyword evidence="1" id="KW-0812">Transmembrane</keyword>
<evidence type="ECO:0000256" key="1">
    <source>
        <dbReference type="SAM" id="Phobius"/>
    </source>
</evidence>
<organism evidence="2">
    <name type="scientific">Arion vulgaris</name>
    <dbReference type="NCBI Taxonomy" id="1028688"/>
    <lineage>
        <taxon>Eukaryota</taxon>
        <taxon>Metazoa</taxon>
        <taxon>Spiralia</taxon>
        <taxon>Lophotrochozoa</taxon>
        <taxon>Mollusca</taxon>
        <taxon>Gastropoda</taxon>
        <taxon>Heterobranchia</taxon>
        <taxon>Euthyneura</taxon>
        <taxon>Panpulmonata</taxon>
        <taxon>Eupulmonata</taxon>
        <taxon>Stylommatophora</taxon>
        <taxon>Helicina</taxon>
        <taxon>Arionoidea</taxon>
        <taxon>Arionidae</taxon>
        <taxon>Arion</taxon>
    </lineage>
</organism>
<sequence length="84" mass="10074">MKQEKLNSFEYFVSSITKRGGKTCWRQRVFQAGFDEREIPQTTCYFLTLTSNGDMMKKVERRSNIIIIIKLRILYMTLLFLQRI</sequence>
<dbReference type="AlphaFoldDB" id="A0A0B7BDL1"/>
<accession>A0A0B7BDL1</accession>
<feature type="transmembrane region" description="Helical" evidence="1">
    <location>
        <begin position="65"/>
        <end position="82"/>
    </location>
</feature>
<dbReference type="EMBL" id="HACG01044198">
    <property type="protein sequence ID" value="CEK91063.1"/>
    <property type="molecule type" value="Transcribed_RNA"/>
</dbReference>
<proteinExistence type="predicted"/>
<evidence type="ECO:0000313" key="2">
    <source>
        <dbReference type="EMBL" id="CEK91063.1"/>
    </source>
</evidence>
<name>A0A0B7BDL1_9EUPU</name>
<protein>
    <submittedName>
        <fullName evidence="2">Uncharacterized protein</fullName>
    </submittedName>
</protein>